<proteinExistence type="predicted"/>
<dbReference type="GO" id="GO:0071770">
    <property type="term" value="P:DIM/DIP cell wall layer assembly"/>
    <property type="evidence" value="ECO:0007669"/>
    <property type="project" value="TreeGrafter"/>
</dbReference>
<accession>A0A562WS13</accession>
<dbReference type="EMBL" id="VLLN01000002">
    <property type="protein sequence ID" value="TWJ33051.1"/>
    <property type="molecule type" value="Genomic_DNA"/>
</dbReference>
<dbReference type="GO" id="GO:0008168">
    <property type="term" value="F:methyltransferase activity"/>
    <property type="evidence" value="ECO:0007669"/>
    <property type="project" value="UniProtKB-KW"/>
</dbReference>
<protein>
    <submittedName>
        <fullName evidence="3">Methyltransferase family protein</fullName>
    </submittedName>
</protein>
<keyword evidence="1 3" id="KW-0489">Methyltransferase</keyword>
<evidence type="ECO:0000256" key="2">
    <source>
        <dbReference type="ARBA" id="ARBA00022679"/>
    </source>
</evidence>
<dbReference type="GO" id="GO:0032259">
    <property type="term" value="P:methylation"/>
    <property type="evidence" value="ECO:0007669"/>
    <property type="project" value="UniProtKB-KW"/>
</dbReference>
<evidence type="ECO:0000313" key="4">
    <source>
        <dbReference type="Proteomes" id="UP000319449"/>
    </source>
</evidence>
<reference evidence="3 4" key="1">
    <citation type="submission" date="2019-07" db="EMBL/GenBank/DDBJ databases">
        <title>Genomic Encyclopedia of Archaeal and Bacterial Type Strains, Phase II (KMG-II): from individual species to whole genera.</title>
        <authorList>
            <person name="Goeker M."/>
        </authorList>
    </citation>
    <scope>NUCLEOTIDE SEQUENCE [LARGE SCALE GENOMIC DNA]</scope>
    <source>
        <strain evidence="3 4">ATCC BAA-1139</strain>
    </source>
</reference>
<name>A0A562WS13_9BACT</name>
<dbReference type="SUPFAM" id="SSF53335">
    <property type="entry name" value="S-adenosyl-L-methionine-dependent methyltransferases"/>
    <property type="match status" value="1"/>
</dbReference>
<dbReference type="GO" id="GO:0005886">
    <property type="term" value="C:plasma membrane"/>
    <property type="evidence" value="ECO:0007669"/>
    <property type="project" value="TreeGrafter"/>
</dbReference>
<organism evidence="3 4">
    <name type="scientific">Geobacter argillaceus</name>
    <dbReference type="NCBI Taxonomy" id="345631"/>
    <lineage>
        <taxon>Bacteria</taxon>
        <taxon>Pseudomonadati</taxon>
        <taxon>Thermodesulfobacteriota</taxon>
        <taxon>Desulfuromonadia</taxon>
        <taxon>Geobacterales</taxon>
        <taxon>Geobacteraceae</taxon>
        <taxon>Geobacter</taxon>
    </lineage>
</organism>
<evidence type="ECO:0000256" key="1">
    <source>
        <dbReference type="ARBA" id="ARBA00022603"/>
    </source>
</evidence>
<dbReference type="InterPro" id="IPR029063">
    <property type="entry name" value="SAM-dependent_MTases_sf"/>
</dbReference>
<dbReference type="RefSeq" id="WP_145017688.1">
    <property type="nucleotide sequence ID" value="NZ_VLLN01000002.1"/>
</dbReference>
<dbReference type="Proteomes" id="UP000319449">
    <property type="component" value="Unassembled WGS sequence"/>
</dbReference>
<dbReference type="AlphaFoldDB" id="A0A562WS13"/>
<dbReference type="Gene3D" id="3.40.50.150">
    <property type="entry name" value="Vaccinia Virus protein VP39"/>
    <property type="match status" value="1"/>
</dbReference>
<gene>
    <name evidence="3" type="ORF">JN12_00462</name>
</gene>
<dbReference type="PANTHER" id="PTHR40048:SF1">
    <property type="entry name" value="RHAMNOSYL O-METHYLTRANSFERASE"/>
    <property type="match status" value="1"/>
</dbReference>
<keyword evidence="4" id="KW-1185">Reference proteome</keyword>
<keyword evidence="2 3" id="KW-0808">Transferase</keyword>
<dbReference type="PANTHER" id="PTHR40048">
    <property type="entry name" value="RHAMNOSYL O-METHYLTRANSFERASE"/>
    <property type="match status" value="1"/>
</dbReference>
<dbReference type="OrthoDB" id="5458825at2"/>
<dbReference type="Pfam" id="PF13578">
    <property type="entry name" value="Methyltransf_24"/>
    <property type="match status" value="1"/>
</dbReference>
<evidence type="ECO:0000313" key="3">
    <source>
        <dbReference type="EMBL" id="TWJ33051.1"/>
    </source>
</evidence>
<comment type="caution">
    <text evidence="3">The sequence shown here is derived from an EMBL/GenBank/DDBJ whole genome shotgun (WGS) entry which is preliminary data.</text>
</comment>
<sequence>MEQYLKIIMSIEHSNTSAAECANLYTLARNINKGCIVEIGSYHGRTSVALALAVQATGLSIPVYCIEPHDYSKGIFGHEFGSKDRVQFFRNMLKANVVETIRLVNLSSLEASKAWDTSKPISLLWIDGDHTYEGAKIDFDCWESFVPVGGIIAIHDTLPPFTGPKQIVDEALASGRYQQIDQVERNAVLVKVKA</sequence>